<evidence type="ECO:0000313" key="3">
    <source>
        <dbReference type="Proteomes" id="UP000188268"/>
    </source>
</evidence>
<dbReference type="Gramene" id="OMP06366">
    <property type="protein sequence ID" value="OMP06366"/>
    <property type="gene ID" value="CCACVL1_01607"/>
</dbReference>
<evidence type="ECO:0000256" key="1">
    <source>
        <dbReference type="SAM" id="Coils"/>
    </source>
</evidence>
<dbReference type="EMBL" id="AWWV01004939">
    <property type="protein sequence ID" value="OMP06366.1"/>
    <property type="molecule type" value="Genomic_DNA"/>
</dbReference>
<sequence length="275" mass="31254">MEKSSDLESQLAKVEENLVLILESINKDKEEVIPKGKRLDLEARLDFVEKLARKIKAVGFNILTDENQNQYNSSFNKVISKKLEEKDDQIKLTKEEVDKRFEEFAMKFEKQIEEQQKKREELKKQMGEFEKKQKQVDQYLATSRLRPITTAELGNTKVVTPTTATSTTNLGNIKVETTTQLGDIEVESRQSRVDDGDARPIKRVNRGSSALLAAVAKSSKIRAQSQPLIQSQSAPLSFMIDQEDYNNVSGHESKLKYTSSTRTWMINGASKIYCG</sequence>
<dbReference type="AlphaFoldDB" id="A0A1R3KGY7"/>
<dbReference type="OrthoDB" id="10476980at2759"/>
<reference evidence="2 3" key="1">
    <citation type="submission" date="2013-09" db="EMBL/GenBank/DDBJ databases">
        <title>Corchorus capsularis genome sequencing.</title>
        <authorList>
            <person name="Alam M."/>
            <person name="Haque M.S."/>
            <person name="Islam M.S."/>
            <person name="Emdad E.M."/>
            <person name="Islam M.M."/>
            <person name="Ahmed B."/>
            <person name="Halim A."/>
            <person name="Hossen Q.M.M."/>
            <person name="Hossain M.Z."/>
            <person name="Ahmed R."/>
            <person name="Khan M.M."/>
            <person name="Islam R."/>
            <person name="Rashid M.M."/>
            <person name="Khan S.A."/>
            <person name="Rahman M.S."/>
            <person name="Alam M."/>
        </authorList>
    </citation>
    <scope>NUCLEOTIDE SEQUENCE [LARGE SCALE GENOMIC DNA]</scope>
    <source>
        <strain evidence="3">cv. CVL-1</strain>
        <tissue evidence="2">Whole seedling</tissue>
    </source>
</reference>
<keyword evidence="1" id="KW-0175">Coiled coil</keyword>
<protein>
    <submittedName>
        <fullName evidence="2">Uncharacterized protein</fullName>
    </submittedName>
</protein>
<gene>
    <name evidence="2" type="ORF">CCACVL1_01607</name>
</gene>
<accession>A0A1R3KGY7</accession>
<comment type="caution">
    <text evidence="2">The sequence shown here is derived from an EMBL/GenBank/DDBJ whole genome shotgun (WGS) entry which is preliminary data.</text>
</comment>
<dbReference type="Proteomes" id="UP000188268">
    <property type="component" value="Unassembled WGS sequence"/>
</dbReference>
<organism evidence="2 3">
    <name type="scientific">Corchorus capsularis</name>
    <name type="common">Jute</name>
    <dbReference type="NCBI Taxonomy" id="210143"/>
    <lineage>
        <taxon>Eukaryota</taxon>
        <taxon>Viridiplantae</taxon>
        <taxon>Streptophyta</taxon>
        <taxon>Embryophyta</taxon>
        <taxon>Tracheophyta</taxon>
        <taxon>Spermatophyta</taxon>
        <taxon>Magnoliopsida</taxon>
        <taxon>eudicotyledons</taxon>
        <taxon>Gunneridae</taxon>
        <taxon>Pentapetalae</taxon>
        <taxon>rosids</taxon>
        <taxon>malvids</taxon>
        <taxon>Malvales</taxon>
        <taxon>Malvaceae</taxon>
        <taxon>Grewioideae</taxon>
        <taxon>Apeibeae</taxon>
        <taxon>Corchorus</taxon>
    </lineage>
</organism>
<keyword evidence="3" id="KW-1185">Reference proteome</keyword>
<name>A0A1R3KGY7_COCAP</name>
<evidence type="ECO:0000313" key="2">
    <source>
        <dbReference type="EMBL" id="OMP06366.1"/>
    </source>
</evidence>
<feature type="coiled-coil region" evidence="1">
    <location>
        <begin position="76"/>
        <end position="132"/>
    </location>
</feature>
<proteinExistence type="predicted"/>